<dbReference type="OrthoDB" id="5946976at2759"/>
<dbReference type="WBParaSite" id="GPUH_0000888001-mRNA-1">
    <property type="protein sequence ID" value="GPUH_0000888001-mRNA-1"/>
    <property type="gene ID" value="GPUH_0000888001"/>
</dbReference>
<dbReference type="Proteomes" id="UP000271098">
    <property type="component" value="Unassembled WGS sequence"/>
</dbReference>
<dbReference type="Gene3D" id="3.40.710.10">
    <property type="entry name" value="DD-peptidase/beta-lactamase superfamily"/>
    <property type="match status" value="1"/>
</dbReference>
<evidence type="ECO:0000313" key="4">
    <source>
        <dbReference type="WBParaSite" id="GPUH_0000888001-mRNA-1"/>
    </source>
</evidence>
<reference evidence="2 3" key="2">
    <citation type="submission" date="2018-11" db="EMBL/GenBank/DDBJ databases">
        <authorList>
            <consortium name="Pathogen Informatics"/>
        </authorList>
    </citation>
    <scope>NUCLEOTIDE SEQUENCE [LARGE SCALE GENOMIC DNA]</scope>
</reference>
<keyword evidence="3" id="KW-1185">Reference proteome</keyword>
<accession>A0A183DJH9</accession>
<proteinExistence type="predicted"/>
<dbReference type="SUPFAM" id="SSF56601">
    <property type="entry name" value="beta-lactamase/transpeptidase-like"/>
    <property type="match status" value="1"/>
</dbReference>
<evidence type="ECO:0000259" key="1">
    <source>
        <dbReference type="Pfam" id="PF00144"/>
    </source>
</evidence>
<dbReference type="Pfam" id="PF00144">
    <property type="entry name" value="Beta-lactamase"/>
    <property type="match status" value="1"/>
</dbReference>
<dbReference type="EMBL" id="UYRT01027065">
    <property type="protein sequence ID" value="VDK65889.1"/>
    <property type="molecule type" value="Genomic_DNA"/>
</dbReference>
<dbReference type="PANTHER" id="PTHR43319">
    <property type="entry name" value="BETA-LACTAMASE-RELATED"/>
    <property type="match status" value="1"/>
</dbReference>
<reference evidence="4" key="1">
    <citation type="submission" date="2016-06" db="UniProtKB">
        <authorList>
            <consortium name="WormBaseParasite"/>
        </authorList>
    </citation>
    <scope>IDENTIFICATION</scope>
</reference>
<dbReference type="InterPro" id="IPR012338">
    <property type="entry name" value="Beta-lactam/transpept-like"/>
</dbReference>
<gene>
    <name evidence="2" type="ORF">GPUH_LOCUS8871</name>
</gene>
<feature type="domain" description="Beta-lactamase-related" evidence="1">
    <location>
        <begin position="4"/>
        <end position="55"/>
    </location>
</feature>
<evidence type="ECO:0000313" key="2">
    <source>
        <dbReference type="EMBL" id="VDK65889.1"/>
    </source>
</evidence>
<name>A0A183DJH9_9BILA</name>
<dbReference type="InterPro" id="IPR052907">
    <property type="entry name" value="Beta-lactamase/esterase"/>
</dbReference>
<dbReference type="InterPro" id="IPR001466">
    <property type="entry name" value="Beta-lactam-related"/>
</dbReference>
<dbReference type="AlphaFoldDB" id="A0A183DJH9"/>
<protein>
    <submittedName>
        <fullName evidence="4">Beta-lactamase domain-containing protein</fullName>
    </submittedName>
</protein>
<evidence type="ECO:0000313" key="3">
    <source>
        <dbReference type="Proteomes" id="UP000271098"/>
    </source>
</evidence>
<dbReference type="PANTHER" id="PTHR43319:SF3">
    <property type="entry name" value="BETA-LACTAMASE-RELATED DOMAIN-CONTAINING PROTEIN"/>
    <property type="match status" value="1"/>
</dbReference>
<sequence>MSLLFSSTKSVCAICFAMLVDRGLVAYEDLVTKHWPEFGQNGKEDITIEMLLAHQVF</sequence>
<organism evidence="4">
    <name type="scientific">Gongylonema pulchrum</name>
    <dbReference type="NCBI Taxonomy" id="637853"/>
    <lineage>
        <taxon>Eukaryota</taxon>
        <taxon>Metazoa</taxon>
        <taxon>Ecdysozoa</taxon>
        <taxon>Nematoda</taxon>
        <taxon>Chromadorea</taxon>
        <taxon>Rhabditida</taxon>
        <taxon>Spirurina</taxon>
        <taxon>Spiruromorpha</taxon>
        <taxon>Spiruroidea</taxon>
        <taxon>Gongylonematidae</taxon>
        <taxon>Gongylonema</taxon>
    </lineage>
</organism>